<proteinExistence type="predicted"/>
<gene>
    <name evidence="1" type="ORF">Pint_13217</name>
</gene>
<sequence length="178" mass="19673">MSVLFNTKKISDWTLGKRDAYCRHDGTKHACQRRYFELVETPEVRQAACVWVPVDDHYFKIAKEIEALDLERCVNATTCLPRTPKVVTAEKGISGNVLLDNGAYLEFLYSKFNASPVDMKTGAVALLCCQQNMHFIGFRSLSDLAGEGSAQSYEAAIFAPSAAQNAVDALLQFIALLS</sequence>
<accession>A0ACC0YBL5</accession>
<dbReference type="Proteomes" id="UP001163603">
    <property type="component" value="Chromosome 8"/>
</dbReference>
<evidence type="ECO:0000313" key="2">
    <source>
        <dbReference type="Proteomes" id="UP001163603"/>
    </source>
</evidence>
<reference evidence="2" key="1">
    <citation type="journal article" date="2023" name="G3 (Bethesda)">
        <title>Genome assembly and association tests identify interacting loci associated with vigor, precocity, and sex in interspecific pistachio rootstocks.</title>
        <authorList>
            <person name="Palmer W."/>
            <person name="Jacygrad E."/>
            <person name="Sagayaradj S."/>
            <person name="Cavanaugh K."/>
            <person name="Han R."/>
            <person name="Bertier L."/>
            <person name="Beede B."/>
            <person name="Kafkas S."/>
            <person name="Golino D."/>
            <person name="Preece J."/>
            <person name="Michelmore R."/>
        </authorList>
    </citation>
    <scope>NUCLEOTIDE SEQUENCE [LARGE SCALE GENOMIC DNA]</scope>
</reference>
<comment type="caution">
    <text evidence="1">The sequence shown here is derived from an EMBL/GenBank/DDBJ whole genome shotgun (WGS) entry which is preliminary data.</text>
</comment>
<protein>
    <submittedName>
        <fullName evidence="1">Uncharacterized protein</fullName>
    </submittedName>
</protein>
<keyword evidence="2" id="KW-1185">Reference proteome</keyword>
<name>A0ACC0YBL5_9ROSI</name>
<dbReference type="EMBL" id="CM047743">
    <property type="protein sequence ID" value="KAJ0031555.1"/>
    <property type="molecule type" value="Genomic_DNA"/>
</dbReference>
<evidence type="ECO:0000313" key="1">
    <source>
        <dbReference type="EMBL" id="KAJ0031555.1"/>
    </source>
</evidence>
<organism evidence="1 2">
    <name type="scientific">Pistacia integerrima</name>
    <dbReference type="NCBI Taxonomy" id="434235"/>
    <lineage>
        <taxon>Eukaryota</taxon>
        <taxon>Viridiplantae</taxon>
        <taxon>Streptophyta</taxon>
        <taxon>Embryophyta</taxon>
        <taxon>Tracheophyta</taxon>
        <taxon>Spermatophyta</taxon>
        <taxon>Magnoliopsida</taxon>
        <taxon>eudicotyledons</taxon>
        <taxon>Gunneridae</taxon>
        <taxon>Pentapetalae</taxon>
        <taxon>rosids</taxon>
        <taxon>malvids</taxon>
        <taxon>Sapindales</taxon>
        <taxon>Anacardiaceae</taxon>
        <taxon>Pistacia</taxon>
    </lineage>
</organism>